<comment type="similarity">
    <text evidence="2">Belongs to the major facilitator superfamily. Sugar transporter (TC 2.A.1.1) family.</text>
</comment>
<dbReference type="GO" id="GO:0016020">
    <property type="term" value="C:membrane"/>
    <property type="evidence" value="ECO:0007669"/>
    <property type="project" value="UniProtKB-SubCell"/>
</dbReference>
<keyword evidence="5 7" id="KW-0472">Membrane</keyword>
<comment type="caution">
    <text evidence="9">The sequence shown here is derived from an EMBL/GenBank/DDBJ whole genome shotgun (WGS) entry which is preliminary data.</text>
</comment>
<dbReference type="PANTHER" id="PTHR48022:SF80">
    <property type="entry name" value="SUGAR TRANSPORTER, PUTATIVE (AFU_ORTHOLOGUE AFUA_3G12170)-RELATED"/>
    <property type="match status" value="1"/>
</dbReference>
<accession>A0AAJ0M9T0</accession>
<keyword evidence="10" id="KW-1185">Reference proteome</keyword>
<dbReference type="InterPro" id="IPR020846">
    <property type="entry name" value="MFS_dom"/>
</dbReference>
<dbReference type="PANTHER" id="PTHR48022">
    <property type="entry name" value="PLASTIDIC GLUCOSE TRANSPORTER 4"/>
    <property type="match status" value="1"/>
</dbReference>
<dbReference type="InterPro" id="IPR005828">
    <property type="entry name" value="MFS_sugar_transport-like"/>
</dbReference>
<dbReference type="SUPFAM" id="SSF103473">
    <property type="entry name" value="MFS general substrate transporter"/>
    <property type="match status" value="1"/>
</dbReference>
<feature type="transmembrane region" description="Helical" evidence="7">
    <location>
        <begin position="44"/>
        <end position="63"/>
    </location>
</feature>
<evidence type="ECO:0000256" key="1">
    <source>
        <dbReference type="ARBA" id="ARBA00004141"/>
    </source>
</evidence>
<dbReference type="GO" id="GO:0005351">
    <property type="term" value="F:carbohydrate:proton symporter activity"/>
    <property type="evidence" value="ECO:0007669"/>
    <property type="project" value="TreeGrafter"/>
</dbReference>
<feature type="compositionally biased region" description="Basic and acidic residues" evidence="6">
    <location>
        <begin position="104"/>
        <end position="119"/>
    </location>
</feature>
<evidence type="ECO:0000256" key="7">
    <source>
        <dbReference type="SAM" id="Phobius"/>
    </source>
</evidence>
<gene>
    <name evidence="9" type="ORF">B0T25DRAFT_320673</name>
</gene>
<evidence type="ECO:0000313" key="9">
    <source>
        <dbReference type="EMBL" id="KAK3344208.1"/>
    </source>
</evidence>
<name>A0AAJ0M9T0_9PEZI</name>
<reference evidence="9" key="2">
    <citation type="submission" date="2023-06" db="EMBL/GenBank/DDBJ databases">
        <authorList>
            <consortium name="Lawrence Berkeley National Laboratory"/>
            <person name="Haridas S."/>
            <person name="Hensen N."/>
            <person name="Bonometti L."/>
            <person name="Westerberg I."/>
            <person name="Brannstrom I.O."/>
            <person name="Guillou S."/>
            <person name="Cros-Aarteil S."/>
            <person name="Calhoun S."/>
            <person name="Kuo A."/>
            <person name="Mondo S."/>
            <person name="Pangilinan J."/>
            <person name="Riley R."/>
            <person name="Labutti K."/>
            <person name="Andreopoulos B."/>
            <person name="Lipzen A."/>
            <person name="Chen C."/>
            <person name="Yanf M."/>
            <person name="Daum C."/>
            <person name="Ng V."/>
            <person name="Clum A."/>
            <person name="Steindorff A."/>
            <person name="Ohm R."/>
            <person name="Martin F."/>
            <person name="Silar P."/>
            <person name="Natvig D."/>
            <person name="Lalanne C."/>
            <person name="Gautier V."/>
            <person name="Ament-Velasquez S.L."/>
            <person name="Kruys A."/>
            <person name="Hutchinson M.I."/>
            <person name="Powell A.J."/>
            <person name="Barry K."/>
            <person name="Miller A.N."/>
            <person name="Grigoriev I.V."/>
            <person name="Debuchy R."/>
            <person name="Gladieux P."/>
            <person name="Thoren M.H."/>
            <person name="Johannesson H."/>
        </authorList>
    </citation>
    <scope>NUCLEOTIDE SEQUENCE</scope>
    <source>
        <strain evidence="9">CBS 955.72</strain>
    </source>
</reference>
<dbReference type="InterPro" id="IPR036259">
    <property type="entry name" value="MFS_trans_sf"/>
</dbReference>
<comment type="subcellular location">
    <subcellularLocation>
        <location evidence="1">Membrane</location>
        <topology evidence="1">Multi-pass membrane protein</topology>
    </subcellularLocation>
</comment>
<dbReference type="Pfam" id="PF00083">
    <property type="entry name" value="Sugar_tr"/>
    <property type="match status" value="1"/>
</dbReference>
<dbReference type="PROSITE" id="PS50850">
    <property type="entry name" value="MFS"/>
    <property type="match status" value="1"/>
</dbReference>
<dbReference type="Proteomes" id="UP001275084">
    <property type="component" value="Unassembled WGS sequence"/>
</dbReference>
<dbReference type="EMBL" id="JAUIQD010000007">
    <property type="protein sequence ID" value="KAK3344208.1"/>
    <property type="molecule type" value="Genomic_DNA"/>
</dbReference>
<proteinExistence type="inferred from homology"/>
<dbReference type="Gene3D" id="1.20.1250.20">
    <property type="entry name" value="MFS general substrate transporter like domains"/>
    <property type="match status" value="1"/>
</dbReference>
<evidence type="ECO:0000256" key="2">
    <source>
        <dbReference type="ARBA" id="ARBA00010992"/>
    </source>
</evidence>
<feature type="domain" description="Major facilitator superfamily (MFS) profile" evidence="8">
    <location>
        <begin position="1"/>
        <end position="67"/>
    </location>
</feature>
<evidence type="ECO:0000256" key="4">
    <source>
        <dbReference type="ARBA" id="ARBA00022989"/>
    </source>
</evidence>
<sequence>MSEVMPMQIRARGDAFATGIDNWLISTFWSQLSPVALDKLGWKFYFLFIAFDIVVTLPVVYFFKDTKLVLLEDIDLLFGERALGTLPDNLHKSGSSLAQPEPSAAEKVDEEGRGRKTVG</sequence>
<organism evidence="9 10">
    <name type="scientific">Lasiosphaeria hispida</name>
    <dbReference type="NCBI Taxonomy" id="260671"/>
    <lineage>
        <taxon>Eukaryota</taxon>
        <taxon>Fungi</taxon>
        <taxon>Dikarya</taxon>
        <taxon>Ascomycota</taxon>
        <taxon>Pezizomycotina</taxon>
        <taxon>Sordariomycetes</taxon>
        <taxon>Sordariomycetidae</taxon>
        <taxon>Sordariales</taxon>
        <taxon>Lasiosphaeriaceae</taxon>
        <taxon>Lasiosphaeria</taxon>
    </lineage>
</organism>
<evidence type="ECO:0000313" key="10">
    <source>
        <dbReference type="Proteomes" id="UP001275084"/>
    </source>
</evidence>
<dbReference type="AlphaFoldDB" id="A0AAJ0M9T0"/>
<keyword evidence="4 7" id="KW-1133">Transmembrane helix</keyword>
<evidence type="ECO:0000256" key="6">
    <source>
        <dbReference type="SAM" id="MobiDB-lite"/>
    </source>
</evidence>
<evidence type="ECO:0000259" key="8">
    <source>
        <dbReference type="PROSITE" id="PS50850"/>
    </source>
</evidence>
<dbReference type="InterPro" id="IPR050360">
    <property type="entry name" value="MFS_Sugar_Transporters"/>
</dbReference>
<protein>
    <recommendedName>
        <fullName evidence="8">Major facilitator superfamily (MFS) profile domain-containing protein</fullName>
    </recommendedName>
</protein>
<keyword evidence="3 7" id="KW-0812">Transmembrane</keyword>
<evidence type="ECO:0000256" key="3">
    <source>
        <dbReference type="ARBA" id="ARBA00022692"/>
    </source>
</evidence>
<feature type="region of interest" description="Disordered" evidence="6">
    <location>
        <begin position="86"/>
        <end position="119"/>
    </location>
</feature>
<evidence type="ECO:0000256" key="5">
    <source>
        <dbReference type="ARBA" id="ARBA00023136"/>
    </source>
</evidence>
<reference evidence="9" key="1">
    <citation type="journal article" date="2023" name="Mol. Phylogenet. Evol.">
        <title>Genome-scale phylogeny and comparative genomics of the fungal order Sordariales.</title>
        <authorList>
            <person name="Hensen N."/>
            <person name="Bonometti L."/>
            <person name="Westerberg I."/>
            <person name="Brannstrom I.O."/>
            <person name="Guillou S."/>
            <person name="Cros-Aarteil S."/>
            <person name="Calhoun S."/>
            <person name="Haridas S."/>
            <person name="Kuo A."/>
            <person name="Mondo S."/>
            <person name="Pangilinan J."/>
            <person name="Riley R."/>
            <person name="LaButti K."/>
            <person name="Andreopoulos B."/>
            <person name="Lipzen A."/>
            <person name="Chen C."/>
            <person name="Yan M."/>
            <person name="Daum C."/>
            <person name="Ng V."/>
            <person name="Clum A."/>
            <person name="Steindorff A."/>
            <person name="Ohm R.A."/>
            <person name="Martin F."/>
            <person name="Silar P."/>
            <person name="Natvig D.O."/>
            <person name="Lalanne C."/>
            <person name="Gautier V."/>
            <person name="Ament-Velasquez S.L."/>
            <person name="Kruys A."/>
            <person name="Hutchinson M.I."/>
            <person name="Powell A.J."/>
            <person name="Barry K."/>
            <person name="Miller A.N."/>
            <person name="Grigoriev I.V."/>
            <person name="Debuchy R."/>
            <person name="Gladieux P."/>
            <person name="Hiltunen Thoren M."/>
            <person name="Johannesson H."/>
        </authorList>
    </citation>
    <scope>NUCLEOTIDE SEQUENCE</scope>
    <source>
        <strain evidence="9">CBS 955.72</strain>
    </source>
</reference>